<dbReference type="Proteomes" id="UP000314294">
    <property type="component" value="Unassembled WGS sequence"/>
</dbReference>
<dbReference type="EMBL" id="SRLO01004922">
    <property type="protein sequence ID" value="TNN30037.1"/>
    <property type="molecule type" value="Genomic_DNA"/>
</dbReference>
<dbReference type="AlphaFoldDB" id="A0A4Z2EM56"/>
<accession>A0A4Z2EM56</accession>
<gene>
    <name evidence="1" type="ORF">EYF80_059813</name>
</gene>
<reference evidence="1 2" key="1">
    <citation type="submission" date="2019-03" db="EMBL/GenBank/DDBJ databases">
        <title>First draft genome of Liparis tanakae, snailfish: a comprehensive survey of snailfish specific genes.</title>
        <authorList>
            <person name="Kim W."/>
            <person name="Song I."/>
            <person name="Jeong J.-H."/>
            <person name="Kim D."/>
            <person name="Kim S."/>
            <person name="Ryu S."/>
            <person name="Song J.Y."/>
            <person name="Lee S.K."/>
        </authorList>
    </citation>
    <scope>NUCLEOTIDE SEQUENCE [LARGE SCALE GENOMIC DNA]</scope>
    <source>
        <tissue evidence="1">Muscle</tissue>
    </source>
</reference>
<keyword evidence="2" id="KW-1185">Reference proteome</keyword>
<name>A0A4Z2EM56_9TELE</name>
<proteinExistence type="predicted"/>
<protein>
    <submittedName>
        <fullName evidence="1">Uncharacterized protein</fullName>
    </submittedName>
</protein>
<organism evidence="1 2">
    <name type="scientific">Liparis tanakae</name>
    <name type="common">Tanaka's snailfish</name>
    <dbReference type="NCBI Taxonomy" id="230148"/>
    <lineage>
        <taxon>Eukaryota</taxon>
        <taxon>Metazoa</taxon>
        <taxon>Chordata</taxon>
        <taxon>Craniata</taxon>
        <taxon>Vertebrata</taxon>
        <taxon>Euteleostomi</taxon>
        <taxon>Actinopterygii</taxon>
        <taxon>Neopterygii</taxon>
        <taxon>Teleostei</taxon>
        <taxon>Neoteleostei</taxon>
        <taxon>Acanthomorphata</taxon>
        <taxon>Eupercaria</taxon>
        <taxon>Perciformes</taxon>
        <taxon>Cottioidei</taxon>
        <taxon>Cottales</taxon>
        <taxon>Liparidae</taxon>
        <taxon>Liparis</taxon>
    </lineage>
</organism>
<evidence type="ECO:0000313" key="1">
    <source>
        <dbReference type="EMBL" id="TNN30037.1"/>
    </source>
</evidence>
<evidence type="ECO:0000313" key="2">
    <source>
        <dbReference type="Proteomes" id="UP000314294"/>
    </source>
</evidence>
<comment type="caution">
    <text evidence="1">The sequence shown here is derived from an EMBL/GenBank/DDBJ whole genome shotgun (WGS) entry which is preliminary data.</text>
</comment>
<sequence length="64" mass="6903">MSTTDVRVYSWTGLRRTGRHSTHSLSPPGSPISARTEQCGWDSAPTGLISSLDGCRTLDCILPL</sequence>